<dbReference type="GO" id="GO:1901530">
    <property type="term" value="P:response to hypochlorite"/>
    <property type="evidence" value="ECO:0007669"/>
    <property type="project" value="TreeGrafter"/>
</dbReference>
<feature type="transmembrane region" description="Helical" evidence="1">
    <location>
        <begin position="12"/>
        <end position="31"/>
    </location>
</feature>
<name>A0A1I3RB12_9FLAO</name>
<dbReference type="InterPro" id="IPR007339">
    <property type="entry name" value="RclC-like"/>
</dbReference>
<dbReference type="Proteomes" id="UP000243887">
    <property type="component" value="Unassembled WGS sequence"/>
</dbReference>
<organism evidence="2 3">
    <name type="scientific">Myroides guanonis</name>
    <dbReference type="NCBI Taxonomy" id="1150112"/>
    <lineage>
        <taxon>Bacteria</taxon>
        <taxon>Pseudomonadati</taxon>
        <taxon>Bacteroidota</taxon>
        <taxon>Flavobacteriia</taxon>
        <taxon>Flavobacteriales</taxon>
        <taxon>Flavobacteriaceae</taxon>
        <taxon>Myroides</taxon>
    </lineage>
</organism>
<dbReference type="EMBL" id="FORU01000007">
    <property type="protein sequence ID" value="SFJ43375.1"/>
    <property type="molecule type" value="Genomic_DNA"/>
</dbReference>
<keyword evidence="3" id="KW-1185">Reference proteome</keyword>
<sequence length="204" mass="22787">MKRVIECLASSQEYFIHFMRISIFIVMAWIGGLKAYQYEADGIVPFVANSPFMSFFYTHSGEKVSNDNGDEVDAYTLYKNPEGKTVQKNIEWHESNGTYLFSYGLGTVIVLIGFTVLLGIWYPNIGLWGGILTFGMSLVTLSFLITTPEVYVPNLGGDFPTPQYGFPYLSGAGRLVIKDIIMMAGGLIVASNCAQRLIKEFRKK</sequence>
<reference evidence="3" key="1">
    <citation type="submission" date="2016-10" db="EMBL/GenBank/DDBJ databases">
        <authorList>
            <person name="Varghese N."/>
            <person name="Submissions S."/>
        </authorList>
    </citation>
    <scope>NUCLEOTIDE SEQUENCE [LARGE SCALE GENOMIC DNA]</scope>
    <source>
        <strain evidence="3">DSM 26542</strain>
    </source>
</reference>
<feature type="transmembrane region" description="Helical" evidence="1">
    <location>
        <begin position="127"/>
        <end position="145"/>
    </location>
</feature>
<dbReference type="OrthoDB" id="1118972at2"/>
<protein>
    <submittedName>
        <fullName evidence="2">Uncharacterized membrane protein YkgB</fullName>
    </submittedName>
</protein>
<feature type="transmembrane region" description="Helical" evidence="1">
    <location>
        <begin position="100"/>
        <end position="120"/>
    </location>
</feature>
<keyword evidence="1" id="KW-0472">Membrane</keyword>
<dbReference type="Pfam" id="PF04224">
    <property type="entry name" value="DUF417"/>
    <property type="match status" value="1"/>
</dbReference>
<dbReference type="GO" id="GO:0005886">
    <property type="term" value="C:plasma membrane"/>
    <property type="evidence" value="ECO:0007669"/>
    <property type="project" value="TreeGrafter"/>
</dbReference>
<evidence type="ECO:0000313" key="3">
    <source>
        <dbReference type="Proteomes" id="UP000243887"/>
    </source>
</evidence>
<dbReference type="AlphaFoldDB" id="A0A1I3RB12"/>
<dbReference type="STRING" id="1150112.SAMN04487893_107121"/>
<keyword evidence="1" id="KW-0812">Transmembrane</keyword>
<proteinExistence type="predicted"/>
<accession>A0A1I3RB12</accession>
<dbReference type="PANTHER" id="PTHR40106:SF1">
    <property type="entry name" value="INNER MEMBRANE PROTEIN RCLC"/>
    <property type="match status" value="1"/>
</dbReference>
<gene>
    <name evidence="2" type="ORF">SAMN04487893_107121</name>
</gene>
<feature type="transmembrane region" description="Helical" evidence="1">
    <location>
        <begin position="175"/>
        <end position="194"/>
    </location>
</feature>
<keyword evidence="1" id="KW-1133">Transmembrane helix</keyword>
<dbReference type="PANTHER" id="PTHR40106">
    <property type="entry name" value="INNER MEMBRANE PROTEIN RCLC"/>
    <property type="match status" value="1"/>
</dbReference>
<dbReference type="RefSeq" id="WP_090678967.1">
    <property type="nucleotide sequence ID" value="NZ_FORU01000007.1"/>
</dbReference>
<evidence type="ECO:0000256" key="1">
    <source>
        <dbReference type="SAM" id="Phobius"/>
    </source>
</evidence>
<evidence type="ECO:0000313" key="2">
    <source>
        <dbReference type="EMBL" id="SFJ43375.1"/>
    </source>
</evidence>